<comment type="caution">
    <text evidence="2">The sequence shown here is derived from an EMBL/GenBank/DDBJ whole genome shotgun (WGS) entry which is preliminary data.</text>
</comment>
<dbReference type="Proteomes" id="UP000533641">
    <property type="component" value="Unassembled WGS sequence"/>
</dbReference>
<reference evidence="2 3" key="1">
    <citation type="submission" date="2020-08" db="EMBL/GenBank/DDBJ databases">
        <title>Genomic Encyclopedia of Type Strains, Phase IV (KMG-V): Genome sequencing to study the core and pangenomes of soil and plant-associated prokaryotes.</title>
        <authorList>
            <person name="Whitman W."/>
        </authorList>
    </citation>
    <scope>NUCLEOTIDE SEQUENCE [LARGE SCALE GENOMIC DNA]</scope>
    <source>
        <strain evidence="2 3">SEMIA 402</strain>
    </source>
</reference>
<dbReference type="EMBL" id="JACIGM010000025">
    <property type="protein sequence ID" value="MBB4279231.1"/>
    <property type="molecule type" value="Genomic_DNA"/>
</dbReference>
<organism evidence="2 3">
    <name type="scientific">Rhizobium mongolense</name>
    <dbReference type="NCBI Taxonomy" id="57676"/>
    <lineage>
        <taxon>Bacteria</taxon>
        <taxon>Pseudomonadati</taxon>
        <taxon>Pseudomonadota</taxon>
        <taxon>Alphaproteobacteria</taxon>
        <taxon>Hyphomicrobiales</taxon>
        <taxon>Rhizobiaceae</taxon>
        <taxon>Rhizobium/Agrobacterium group</taxon>
        <taxon>Rhizobium</taxon>
    </lineage>
</organism>
<proteinExistence type="predicted"/>
<evidence type="ECO:0000256" key="1">
    <source>
        <dbReference type="SAM" id="Phobius"/>
    </source>
</evidence>
<accession>A0A7W6WIE1</accession>
<evidence type="ECO:0000313" key="2">
    <source>
        <dbReference type="EMBL" id="MBB4279231.1"/>
    </source>
</evidence>
<dbReference type="AlphaFoldDB" id="A0A7W6WIE1"/>
<keyword evidence="1" id="KW-1133">Transmembrane helix</keyword>
<keyword evidence="1" id="KW-0812">Transmembrane</keyword>
<feature type="transmembrane region" description="Helical" evidence="1">
    <location>
        <begin position="100"/>
        <end position="119"/>
    </location>
</feature>
<protein>
    <submittedName>
        <fullName evidence="2">Threonine/homoserine/homoserine lactone efflux protein</fullName>
    </submittedName>
</protein>
<keyword evidence="1" id="KW-0472">Membrane</keyword>
<sequence length="153" mass="16087">MSRAGASRVNPASYVPTTFFELAKIAASGRLGQIAAALKLTSAAWVLYLAFRLWSAPGPVSAADVSARDVLITTLLNPKAIIIGLTMIPAANVSTQIPRLITLAVVVAVASMLWLAFGKLVIGEQKTLPTLVRRCSCAVLMLFSASLNASLFS</sequence>
<evidence type="ECO:0000313" key="3">
    <source>
        <dbReference type="Proteomes" id="UP000533641"/>
    </source>
</evidence>
<feature type="transmembrane region" description="Helical" evidence="1">
    <location>
        <begin position="31"/>
        <end position="50"/>
    </location>
</feature>
<gene>
    <name evidence="2" type="ORF">GGE12_007044</name>
</gene>
<name>A0A7W6WIE1_9HYPH</name>
<dbReference type="RefSeq" id="WP_183930677.1">
    <property type="nucleotide sequence ID" value="NZ_JACIGM010000025.1"/>
</dbReference>
<feature type="transmembrane region" description="Helical" evidence="1">
    <location>
        <begin position="70"/>
        <end position="88"/>
    </location>
</feature>